<evidence type="ECO:0000313" key="2">
    <source>
        <dbReference type="EMBL" id="BAT25324.1"/>
    </source>
</evidence>
<dbReference type="AlphaFoldDB" id="A0A0P0YVU6"/>
<accession>A0A0P0YVU6</accession>
<protein>
    <recommendedName>
        <fullName evidence="3">Protein ImuA</fullName>
    </recommendedName>
</protein>
<sequence>MERRCDPSAEMQPSLPDKARQLAELRHRIARLEKASPALNSESEAVSGGQFVPLRVDSADRVLGGGFPSAALTEIRLAEPRGGGGGAGFLAGVASLCGASAERPLLWISERHVKAELGVFYAPGLRTFGLDPSSLLLVHTRRLQEALWAAEEAAGSGGAALVVLEVSGNPHLLGLEGTRRLHVRARASGLPLVLLRQAGQPEATAAPLRLQIAPAAAGAVPDLSHIGRLVGQPAFDVAVEKSASGRPGRFRLEWNQDERHFTAAEQNSGRVPAASVDRQAVSQKPWPVLAPDVSLARRRRA</sequence>
<dbReference type="Gene3D" id="3.40.50.300">
    <property type="entry name" value="P-loop containing nucleotide triphosphate hydrolases"/>
    <property type="match status" value="1"/>
</dbReference>
<dbReference type="PIRSF" id="PIRSF034285">
    <property type="entry name" value="UCP034285"/>
    <property type="match status" value="1"/>
</dbReference>
<dbReference type="EMBL" id="LC066369">
    <property type="protein sequence ID" value="BAT25324.1"/>
    <property type="molecule type" value="Genomic_DNA"/>
</dbReference>
<keyword evidence="1" id="KW-0175">Coiled coil</keyword>
<dbReference type="SUPFAM" id="SSF52540">
    <property type="entry name" value="P-loop containing nucleoside triphosphate hydrolases"/>
    <property type="match status" value="1"/>
</dbReference>
<evidence type="ECO:0000256" key="1">
    <source>
        <dbReference type="SAM" id="Coils"/>
    </source>
</evidence>
<feature type="coiled-coil region" evidence="1">
    <location>
        <begin position="15"/>
        <end position="42"/>
    </location>
</feature>
<dbReference type="InterPro" id="IPR017026">
    <property type="entry name" value="ImuA"/>
</dbReference>
<reference evidence="2" key="1">
    <citation type="journal article" date="2015" name="Proc. Natl. Acad. Sci. U.S.A.">
        <title>Bacterial clade with the ribosomal RNA operon on a small plasmid rather than the chromosome.</title>
        <authorList>
            <person name="Anda M."/>
            <person name="Ohtsubo Y."/>
            <person name="Okubo T."/>
            <person name="Sugawara M."/>
            <person name="Nagata Y."/>
            <person name="Tsuda M."/>
            <person name="Minamisawa K."/>
            <person name="Mitsui H."/>
        </authorList>
    </citation>
    <scope>NUCLEOTIDE SEQUENCE</scope>
    <source>
        <strain evidence="2">DSM 21988</strain>
    </source>
</reference>
<name>A0A0P0YVU6_9HYPH</name>
<dbReference type="InterPro" id="IPR027417">
    <property type="entry name" value="P-loop_NTPase"/>
</dbReference>
<evidence type="ECO:0008006" key="3">
    <source>
        <dbReference type="Google" id="ProtNLM"/>
    </source>
</evidence>
<proteinExistence type="predicted"/>
<organism evidence="2">
    <name type="scientific">Aureimonas altamirensis</name>
    <dbReference type="NCBI Taxonomy" id="370622"/>
    <lineage>
        <taxon>Bacteria</taxon>
        <taxon>Pseudomonadati</taxon>
        <taxon>Pseudomonadota</taxon>
        <taxon>Alphaproteobacteria</taxon>
        <taxon>Hyphomicrobiales</taxon>
        <taxon>Aurantimonadaceae</taxon>
        <taxon>Aureimonas</taxon>
    </lineage>
</organism>